<name>A0A841KM07_9FIRM</name>
<keyword evidence="1" id="KW-0472">Membrane</keyword>
<protein>
    <submittedName>
        <fullName evidence="2">Putative membrane protein (TIGR04086 family)</fullName>
    </submittedName>
</protein>
<dbReference type="Pfam" id="PF12670">
    <property type="entry name" value="DUF3792"/>
    <property type="match status" value="1"/>
</dbReference>
<comment type="caution">
    <text evidence="2">The sequence shown here is derived from an EMBL/GenBank/DDBJ whole genome shotgun (WGS) entry which is preliminary data.</text>
</comment>
<proteinExistence type="predicted"/>
<organism evidence="2 3">
    <name type="scientific">Anaerosolibacter carboniphilus</name>
    <dbReference type="NCBI Taxonomy" id="1417629"/>
    <lineage>
        <taxon>Bacteria</taxon>
        <taxon>Bacillati</taxon>
        <taxon>Bacillota</taxon>
        <taxon>Clostridia</taxon>
        <taxon>Peptostreptococcales</taxon>
        <taxon>Thermotaleaceae</taxon>
        <taxon>Anaerosolibacter</taxon>
    </lineage>
</organism>
<keyword evidence="1" id="KW-0812">Transmembrane</keyword>
<sequence>MQSNKKVDIGKDNVIVVYMKGILSACVFSVFAFILMALMITYTSISEGIIPIVTSTVMVISVAMSGMYTGLKLRRKGWLNGAVAGLLYAMLIMVMGWVFLDEFAVGMLLLYKALTGIVAGGVGGMIGVNLK</sequence>
<reference evidence="2 3" key="1">
    <citation type="submission" date="2020-08" db="EMBL/GenBank/DDBJ databases">
        <title>Genomic Encyclopedia of Type Strains, Phase IV (KMG-IV): sequencing the most valuable type-strain genomes for metagenomic binning, comparative biology and taxonomic classification.</title>
        <authorList>
            <person name="Goeker M."/>
        </authorList>
    </citation>
    <scope>NUCLEOTIDE SEQUENCE [LARGE SCALE GENOMIC DNA]</scope>
    <source>
        <strain evidence="2 3">DSM 103526</strain>
    </source>
</reference>
<feature type="transmembrane region" description="Helical" evidence="1">
    <location>
        <begin position="106"/>
        <end position="128"/>
    </location>
</feature>
<dbReference type="RefSeq" id="WP_184308604.1">
    <property type="nucleotide sequence ID" value="NZ_JACHEN010000004.1"/>
</dbReference>
<evidence type="ECO:0000313" key="3">
    <source>
        <dbReference type="Proteomes" id="UP000579281"/>
    </source>
</evidence>
<dbReference type="EMBL" id="JACHEN010000004">
    <property type="protein sequence ID" value="MBB6214844.1"/>
    <property type="molecule type" value="Genomic_DNA"/>
</dbReference>
<dbReference type="AlphaFoldDB" id="A0A841KM07"/>
<keyword evidence="1" id="KW-1133">Transmembrane helix</keyword>
<keyword evidence="3" id="KW-1185">Reference proteome</keyword>
<dbReference type="NCBIfam" id="TIGR04086">
    <property type="entry name" value="TIGR04086_membr"/>
    <property type="match status" value="1"/>
</dbReference>
<dbReference type="Proteomes" id="UP000579281">
    <property type="component" value="Unassembled WGS sequence"/>
</dbReference>
<feature type="transmembrane region" description="Helical" evidence="1">
    <location>
        <begin position="21"/>
        <end position="42"/>
    </location>
</feature>
<evidence type="ECO:0000313" key="2">
    <source>
        <dbReference type="EMBL" id="MBB6214844.1"/>
    </source>
</evidence>
<evidence type="ECO:0000256" key="1">
    <source>
        <dbReference type="SAM" id="Phobius"/>
    </source>
</evidence>
<dbReference type="InterPro" id="IPR023804">
    <property type="entry name" value="DUF3792_TM"/>
</dbReference>
<feature type="transmembrane region" description="Helical" evidence="1">
    <location>
        <begin position="48"/>
        <end position="71"/>
    </location>
</feature>
<accession>A0A841KM07</accession>
<feature type="transmembrane region" description="Helical" evidence="1">
    <location>
        <begin position="78"/>
        <end position="100"/>
    </location>
</feature>
<gene>
    <name evidence="2" type="ORF">HNQ80_000929</name>
</gene>